<organism evidence="1 2">
    <name type="scientific">Avena sativa</name>
    <name type="common">Oat</name>
    <dbReference type="NCBI Taxonomy" id="4498"/>
    <lineage>
        <taxon>Eukaryota</taxon>
        <taxon>Viridiplantae</taxon>
        <taxon>Streptophyta</taxon>
        <taxon>Embryophyta</taxon>
        <taxon>Tracheophyta</taxon>
        <taxon>Spermatophyta</taxon>
        <taxon>Magnoliopsida</taxon>
        <taxon>Liliopsida</taxon>
        <taxon>Poales</taxon>
        <taxon>Poaceae</taxon>
        <taxon>BOP clade</taxon>
        <taxon>Pooideae</taxon>
        <taxon>Poodae</taxon>
        <taxon>Poeae</taxon>
        <taxon>Poeae Chloroplast Group 1 (Aveneae type)</taxon>
        <taxon>Aveninae</taxon>
        <taxon>Avena</taxon>
    </lineage>
</organism>
<reference evidence="1" key="1">
    <citation type="submission" date="2021-05" db="EMBL/GenBank/DDBJ databases">
        <authorList>
            <person name="Scholz U."/>
            <person name="Mascher M."/>
            <person name="Fiebig A."/>
        </authorList>
    </citation>
    <scope>NUCLEOTIDE SEQUENCE [LARGE SCALE GENOMIC DNA]</scope>
</reference>
<reference evidence="1" key="2">
    <citation type="submission" date="2025-09" db="UniProtKB">
        <authorList>
            <consortium name="EnsemblPlants"/>
        </authorList>
    </citation>
    <scope>IDENTIFICATION</scope>
</reference>
<name>A0ACD5UDY7_AVESA</name>
<evidence type="ECO:0000313" key="1">
    <source>
        <dbReference type="EnsemblPlants" id="AVESA.00010b.r2.2AG0232830.1.CDS.1"/>
    </source>
</evidence>
<sequence length="951" mass="107769">MVYPRHAATLLDDQISFAPVSGEIHSPRSDAMAEMIAISLSAKVAATLSRKAAVDVAALVAIRSGIAAAARDLELLRAFLRFADSRRGTDALASAWVYQVRDVGFQLEDVADEYAFLSGGGFVRACANLSAWFALAGRLRKARVRLRDLSHAKERYGIRPAEAYAPDGGDVAVISRKLAEAAHFVEEKEIVGFVAHRRLLMKWLTEDSDSRRTLVSVCGMGGVGKTTLVTNVYKEFAASRHFDCAAWVAVSKNFSTEDLLRKIAKELYRDFRADMPWDIDEMDYRLLMEALRGHLSKKRYLLLDDVWDANAWYEIRNAFVDEGTRSRIIITTRSQDVASLAASTRIIMLEPLPEHEAWSLFCNTTFREDASQECPRHLEDWAFKILRRCCGLPLAIVSIGNLLALKKTEFAWKNVHDNLEWNESSDSGIKQVSSILNLSIDDLPYRLRRCFLHCSIYPEDFPIKRKILIRLWIAEGHIEERGQGTMEEIADDYLNQLVQRSLFQVTEKNEFGRAKRLCIHDLIRDLILQRSTKEGYAVFAKCPPELDSSKRIRHLVLDRYRSDHLPVPRMTLLRSCNAFMADLDSSLLSGFRLLTVLNLWFVQIDKLPSSLPNLLNLRYLGIRSTLVQELPLDLGKLHQLQTLDTKWSMVQRLPPSITKLKRLRHLILYRRQSADFRYPGPGRAIAFPRGIQNLTCLQTLKFIEADEMMIKSLGSLKHMKSLELFGMHESTLLHLPSSISKMSGLLCLGIVSRDANVTLDLEPFYPPPLKLQKLSLTGMLARGKLPSWFAHLDSLVQLRLCSSELKGGSIGLLSSLPRLLHLTLNNAYSDMSLTFVEGCFPVLKKLSLQCLPNLSHIEFRKGSLVHLNVLILGRCAELTEIPQGIENLIQLDNLELFEMPSEIIEKIQDGEALDVNYEDSQRTTAVKNSRWHNGHLLQNTIYTKLFRCSNI</sequence>
<evidence type="ECO:0000313" key="2">
    <source>
        <dbReference type="Proteomes" id="UP001732700"/>
    </source>
</evidence>
<accession>A0ACD5UDY7</accession>
<keyword evidence="2" id="KW-1185">Reference proteome</keyword>
<dbReference type="Proteomes" id="UP001732700">
    <property type="component" value="Chromosome 2A"/>
</dbReference>
<dbReference type="EnsemblPlants" id="AVESA.00010b.r2.2AG0232830.1">
    <property type="protein sequence ID" value="AVESA.00010b.r2.2AG0232830.1.CDS.1"/>
    <property type="gene ID" value="AVESA.00010b.r2.2AG0232830"/>
</dbReference>
<protein>
    <submittedName>
        <fullName evidence="1">Uncharacterized protein</fullName>
    </submittedName>
</protein>
<proteinExistence type="predicted"/>